<organism evidence="1 2">
    <name type="scientific">Christiangramia forsetii</name>
    <dbReference type="NCBI Taxonomy" id="411153"/>
    <lineage>
        <taxon>Bacteria</taxon>
        <taxon>Pseudomonadati</taxon>
        <taxon>Bacteroidota</taxon>
        <taxon>Flavobacteriia</taxon>
        <taxon>Flavobacteriales</taxon>
        <taxon>Flavobacteriaceae</taxon>
        <taxon>Christiangramia</taxon>
    </lineage>
</organism>
<gene>
    <name evidence="1" type="ORF">GCM10011532_32950</name>
</gene>
<protein>
    <recommendedName>
        <fullName evidence="3">DUF2971 domain-containing protein</fullName>
    </recommendedName>
</protein>
<evidence type="ECO:0000313" key="1">
    <source>
        <dbReference type="EMBL" id="GGG46478.1"/>
    </source>
</evidence>
<dbReference type="Proteomes" id="UP000605733">
    <property type="component" value="Unassembled WGS sequence"/>
</dbReference>
<comment type="caution">
    <text evidence="1">The sequence shown here is derived from an EMBL/GenBank/DDBJ whole genome shotgun (WGS) entry which is preliminary data.</text>
</comment>
<accession>A0ABQ1WXT2</accession>
<evidence type="ECO:0000313" key="2">
    <source>
        <dbReference type="Proteomes" id="UP000605733"/>
    </source>
</evidence>
<name>A0ABQ1WXT2_9FLAO</name>
<sequence length="252" mass="30201">MEYLFKYHQININLYKSLQKNEVWFANPSTFNDPFDCNLKCHYIIDKYYQEQINEEQRIAFNSATHNEIFFRQHKNLMKIAEGHEKDRKEKTEKLNSDLQKRVSEVGISCFSKTHLSILMWSHYANNHSGVCLKFNTKDKSFFEDYKEVKYSEEFPTSDDIAKQDKSDNFLFFTKSQQWSYEQEVRLMKKADSLEIFDPQCLEAIYFGLDCVPKEQEKIIQIIQLNKGYNNVDFYKMQKSPKSFELIEEKIN</sequence>
<dbReference type="EMBL" id="BMIX01000015">
    <property type="protein sequence ID" value="GGG46478.1"/>
    <property type="molecule type" value="Genomic_DNA"/>
</dbReference>
<evidence type="ECO:0008006" key="3">
    <source>
        <dbReference type="Google" id="ProtNLM"/>
    </source>
</evidence>
<keyword evidence="2" id="KW-1185">Reference proteome</keyword>
<proteinExistence type="predicted"/>
<dbReference type="RefSeq" id="WP_011708831.1">
    <property type="nucleotide sequence ID" value="NZ_BMIX01000015.1"/>
</dbReference>
<dbReference type="Pfam" id="PF11185">
    <property type="entry name" value="DUF2971"/>
    <property type="match status" value="1"/>
</dbReference>
<reference evidence="2" key="1">
    <citation type="journal article" date="2019" name="Int. J. Syst. Evol. Microbiol.">
        <title>The Global Catalogue of Microorganisms (GCM) 10K type strain sequencing project: providing services to taxonomists for standard genome sequencing and annotation.</title>
        <authorList>
            <consortium name="The Broad Institute Genomics Platform"/>
            <consortium name="The Broad Institute Genome Sequencing Center for Infectious Disease"/>
            <person name="Wu L."/>
            <person name="Ma J."/>
        </authorList>
    </citation>
    <scope>NUCLEOTIDE SEQUENCE [LARGE SCALE GENOMIC DNA]</scope>
    <source>
        <strain evidence="2">CGMCC 1.15422</strain>
    </source>
</reference>
<dbReference type="InterPro" id="IPR021352">
    <property type="entry name" value="DUF2971"/>
</dbReference>